<gene>
    <name evidence="1" type="ORF">PM001_LOCUS10785</name>
</gene>
<proteinExistence type="predicted"/>
<evidence type="ECO:0000313" key="1">
    <source>
        <dbReference type="EMBL" id="CAK7925635.1"/>
    </source>
</evidence>
<dbReference type="EMBL" id="CAKLBY020000087">
    <property type="protein sequence ID" value="CAK7925635.1"/>
    <property type="molecule type" value="Genomic_DNA"/>
</dbReference>
<protein>
    <submittedName>
        <fullName evidence="1">Uncharacterized protein</fullName>
    </submittedName>
</protein>
<sequence>MSFSKAQQITLAKLKALIGHDQVALTVPQGQDALRARLDAFSNFESTLIGQFRDNLASAMPTRYVPIPDTESRTRPLVLSIKTFEGKEEENFRLLVREMEVAIGSALLRSEQQKLGLALSK</sequence>
<accession>A0AAV1TWS7</accession>
<comment type="caution">
    <text evidence="1">The sequence shown here is derived from an EMBL/GenBank/DDBJ whole genome shotgun (WGS) entry which is preliminary data.</text>
</comment>
<dbReference type="Proteomes" id="UP001162060">
    <property type="component" value="Unassembled WGS sequence"/>
</dbReference>
<reference evidence="1" key="1">
    <citation type="submission" date="2024-01" db="EMBL/GenBank/DDBJ databases">
        <authorList>
            <person name="Webb A."/>
        </authorList>
    </citation>
    <scope>NUCLEOTIDE SEQUENCE</scope>
    <source>
        <strain evidence="1">Pm1</strain>
    </source>
</reference>
<dbReference type="AlphaFoldDB" id="A0AAV1TWS7"/>
<organism evidence="1 2">
    <name type="scientific">Peronospora matthiolae</name>
    <dbReference type="NCBI Taxonomy" id="2874970"/>
    <lineage>
        <taxon>Eukaryota</taxon>
        <taxon>Sar</taxon>
        <taxon>Stramenopiles</taxon>
        <taxon>Oomycota</taxon>
        <taxon>Peronosporomycetes</taxon>
        <taxon>Peronosporales</taxon>
        <taxon>Peronosporaceae</taxon>
        <taxon>Peronospora</taxon>
    </lineage>
</organism>
<name>A0AAV1TWS7_9STRA</name>
<evidence type="ECO:0000313" key="2">
    <source>
        <dbReference type="Proteomes" id="UP001162060"/>
    </source>
</evidence>